<keyword evidence="2" id="KW-1185">Reference proteome</keyword>
<reference evidence="2" key="1">
    <citation type="submission" date="2016-12" db="EMBL/GenBank/DDBJ databases">
        <authorList>
            <person name="Meng X."/>
        </authorList>
    </citation>
    <scope>NUCLEOTIDE SEQUENCE [LARGE SCALE GENOMIC DNA]</scope>
    <source>
        <strain evidence="2">DSM 20732</strain>
    </source>
</reference>
<evidence type="ECO:0000313" key="1">
    <source>
        <dbReference type="EMBL" id="OKL51953.1"/>
    </source>
</evidence>
<dbReference type="Proteomes" id="UP000185612">
    <property type="component" value="Unassembled WGS sequence"/>
</dbReference>
<dbReference type="STRING" id="52770.BSZ40_05595"/>
<accession>A0A1Q5PWF2</accession>
<comment type="caution">
    <text evidence="1">The sequence shown here is derived from an EMBL/GenBank/DDBJ whole genome shotgun (WGS) entry which is preliminary data.</text>
</comment>
<proteinExistence type="predicted"/>
<organism evidence="1 2">
    <name type="scientific">Buchananella hordeovulneris</name>
    <dbReference type="NCBI Taxonomy" id="52770"/>
    <lineage>
        <taxon>Bacteria</taxon>
        <taxon>Bacillati</taxon>
        <taxon>Actinomycetota</taxon>
        <taxon>Actinomycetes</taxon>
        <taxon>Actinomycetales</taxon>
        <taxon>Actinomycetaceae</taxon>
        <taxon>Buchananella</taxon>
    </lineage>
</organism>
<dbReference type="EMBL" id="MQVS01000004">
    <property type="protein sequence ID" value="OKL51953.1"/>
    <property type="molecule type" value="Genomic_DNA"/>
</dbReference>
<protein>
    <submittedName>
        <fullName evidence="1">Uncharacterized protein</fullName>
    </submittedName>
</protein>
<dbReference type="InParanoid" id="A0A1Q5PWF2"/>
<evidence type="ECO:0000313" key="2">
    <source>
        <dbReference type="Proteomes" id="UP000185612"/>
    </source>
</evidence>
<name>A0A1Q5PWF2_9ACTO</name>
<sequence>MDYWHVVHLLNGWQLAALVEPGLRAVPLARADGTDFGTWLAAELGVQWGPELAWGHLPLLTLPGLARDAYGRPVLAPTEHAAALEALGKLLLRFHKTDDS</sequence>
<dbReference type="AlphaFoldDB" id="A0A1Q5PWF2"/>
<gene>
    <name evidence="1" type="ORF">BSZ40_05595</name>
</gene>